<keyword evidence="3" id="KW-0328">Glycosyltransferase</keyword>
<evidence type="ECO:0000256" key="3">
    <source>
        <dbReference type="ARBA" id="ARBA00022676"/>
    </source>
</evidence>
<evidence type="ECO:0000256" key="6">
    <source>
        <dbReference type="ARBA" id="ARBA00022968"/>
    </source>
</evidence>
<comment type="similarity">
    <text evidence="2">Belongs to the glycosyltransferase 34 family.</text>
</comment>
<dbReference type="GO" id="GO:0005768">
    <property type="term" value="C:endosome"/>
    <property type="evidence" value="ECO:0007669"/>
    <property type="project" value="TreeGrafter"/>
</dbReference>
<reference evidence="13 14" key="2">
    <citation type="submission" date="2020-07" db="EMBL/GenBank/DDBJ databases">
        <title>Genome assembly of wild tea tree DASZ reveals pedigree and selection history of tea varieties.</title>
        <authorList>
            <person name="Zhang W."/>
        </authorList>
    </citation>
    <scope>NUCLEOTIDE SEQUENCE [LARGE SCALE GENOMIC DNA]</scope>
    <source>
        <strain evidence="14">cv. G240</strain>
        <tissue evidence="13">Leaf</tissue>
    </source>
</reference>
<evidence type="ECO:0000256" key="12">
    <source>
        <dbReference type="SAM" id="Phobius"/>
    </source>
</evidence>
<keyword evidence="8" id="KW-0333">Golgi apparatus</keyword>
<feature type="transmembrane region" description="Helical" evidence="12">
    <location>
        <begin position="20"/>
        <end position="38"/>
    </location>
</feature>
<keyword evidence="11" id="KW-0175">Coiled coil</keyword>
<evidence type="ECO:0000313" key="14">
    <source>
        <dbReference type="Proteomes" id="UP000593564"/>
    </source>
</evidence>
<dbReference type="Proteomes" id="UP000593564">
    <property type="component" value="Unassembled WGS sequence"/>
</dbReference>
<evidence type="ECO:0000256" key="5">
    <source>
        <dbReference type="ARBA" id="ARBA00022692"/>
    </source>
</evidence>
<dbReference type="InterPro" id="IPR029044">
    <property type="entry name" value="Nucleotide-diphossugar_trans"/>
</dbReference>
<comment type="subcellular location">
    <subcellularLocation>
        <location evidence="1">Golgi apparatus membrane</location>
        <topology evidence="1">Single-pass type II membrane protein</topology>
    </subcellularLocation>
</comment>
<keyword evidence="5 12" id="KW-0812">Transmembrane</keyword>
<dbReference type="AlphaFoldDB" id="A0A7J7I005"/>
<feature type="coiled-coil region" evidence="11">
    <location>
        <begin position="839"/>
        <end position="866"/>
    </location>
</feature>
<dbReference type="PANTHER" id="PTHR31311:SF17">
    <property type="entry name" value="GALACTOSYL TRANSFERASE GMA12_MNN10 FAMILY PROTEIN"/>
    <property type="match status" value="1"/>
</dbReference>
<keyword evidence="9 12" id="KW-0472">Membrane</keyword>
<keyword evidence="7 12" id="KW-1133">Transmembrane helix</keyword>
<dbReference type="GO" id="GO:0005802">
    <property type="term" value="C:trans-Golgi network"/>
    <property type="evidence" value="ECO:0007669"/>
    <property type="project" value="TreeGrafter"/>
</dbReference>
<proteinExistence type="inferred from homology"/>
<sequence length="954" mass="109392">MAKNTVQGKAFLFLRDKSLFVVAFLISFLMVCALWSFIDPRSTFPKPHSTASDGGVTAAYGCATGFHGANLSQDPPERTFYDDPSLSYSFGSPVRNWDKKRREWLKRHPFFATARDGLVVVTGSQPLPCKNPIGDHLLLRLFKNKVDYCRIHGYEIFYNNAFLHPKMVGVWAKLPPVRAAMVAHPEAEWIWWVDSDAVITDMEFKLPMKKYESYNFIINGWENMIYERKSRFAMNTGIFLIRNCQWSMDFMEAWARMSPLNPDHEKIAKIAIAELTDKEFPGMDEQSALVYLMLTQKNKWGNKVYLENQYSFSGYWLEIVDRLENISDKYAAAEAAEGGLRRRRAEVVSERYGEMWEVFLKGTYDGPGGWRRPFITHFTGCQPCSGHYSPSYTAQACWNGMERALNFADNQVLRNFGFVHVDLMNSSSVLPLGFDSPILHSRLSGEIGARAENPSIQYLCTVLQSARAEDWALERNHVSKARAGVERPSSGDFTHPVYRHQTAARSVRVTPVLSSQPMCLTARFRAYHAKLRLRGVLQFPLLNKSLLLVGAIALLALLVWTLGSSSAQRWLPAAEGGSAVDPLCVTGNENQTTFYDDPNLSYSIEKPIENWDEKRREWLKIHPNLAAGSSRRVLVVTGSQSSPCKNPIGDHLLLRLFKNKVDYCRVHGYDIFYNNALLQPKMGSYWAKIPVVRAAMVAHPEVEWIWWVDSDAVFTDMDFKPPLEERYKNYNLVVGGSPDMIYENPSWLGLNAGVFYIRNCQWSLDFMEEWAKMGPQTPNYEKWGQILTTAIKDKLYPVSDDQTAMVYLLMKERERWGDKVFLEHEYCIQGYWLHLVKTLDNITRNYIGLEKKIERLRRRHAEKVSESYGTVWEPYLEEAGYRKDAGKRPCITHFTGCQQCSGEHNSMYEGDSCWKEMERALNFADNQVLRNYGFMHQDLLDSSPLSLVPYGFPA</sequence>
<organism evidence="13 14">
    <name type="scientific">Camellia sinensis</name>
    <name type="common">Tea plant</name>
    <name type="synonym">Thea sinensis</name>
    <dbReference type="NCBI Taxonomy" id="4442"/>
    <lineage>
        <taxon>Eukaryota</taxon>
        <taxon>Viridiplantae</taxon>
        <taxon>Streptophyta</taxon>
        <taxon>Embryophyta</taxon>
        <taxon>Tracheophyta</taxon>
        <taxon>Spermatophyta</taxon>
        <taxon>Magnoliopsida</taxon>
        <taxon>eudicotyledons</taxon>
        <taxon>Gunneridae</taxon>
        <taxon>Pentapetalae</taxon>
        <taxon>asterids</taxon>
        <taxon>Ericales</taxon>
        <taxon>Theaceae</taxon>
        <taxon>Camellia</taxon>
    </lineage>
</organism>
<evidence type="ECO:0000256" key="2">
    <source>
        <dbReference type="ARBA" id="ARBA00005664"/>
    </source>
</evidence>
<reference evidence="14" key="1">
    <citation type="journal article" date="2020" name="Nat. Commun.">
        <title>Genome assembly of wild tea tree DASZ reveals pedigree and selection history of tea varieties.</title>
        <authorList>
            <person name="Zhang W."/>
            <person name="Zhang Y."/>
            <person name="Qiu H."/>
            <person name="Guo Y."/>
            <person name="Wan H."/>
            <person name="Zhang X."/>
            <person name="Scossa F."/>
            <person name="Alseekh S."/>
            <person name="Zhang Q."/>
            <person name="Wang P."/>
            <person name="Xu L."/>
            <person name="Schmidt M.H."/>
            <person name="Jia X."/>
            <person name="Li D."/>
            <person name="Zhu A."/>
            <person name="Guo F."/>
            <person name="Chen W."/>
            <person name="Ni D."/>
            <person name="Usadel B."/>
            <person name="Fernie A.R."/>
            <person name="Wen W."/>
        </authorList>
    </citation>
    <scope>NUCLEOTIDE SEQUENCE [LARGE SCALE GENOMIC DNA]</scope>
    <source>
        <strain evidence="14">cv. G240</strain>
    </source>
</reference>
<keyword evidence="6" id="KW-0735">Signal-anchor</keyword>
<keyword evidence="4" id="KW-0808">Transferase</keyword>
<evidence type="ECO:0000313" key="13">
    <source>
        <dbReference type="EMBL" id="KAF5958392.1"/>
    </source>
</evidence>
<dbReference type="Gene3D" id="3.90.550.10">
    <property type="entry name" value="Spore Coat Polysaccharide Biosynthesis Protein SpsA, Chain A"/>
    <property type="match status" value="2"/>
</dbReference>
<dbReference type="GO" id="GO:0008378">
    <property type="term" value="F:galactosyltransferase activity"/>
    <property type="evidence" value="ECO:0007669"/>
    <property type="project" value="TreeGrafter"/>
</dbReference>
<dbReference type="EMBL" id="JACBKZ010000002">
    <property type="protein sequence ID" value="KAF5958392.1"/>
    <property type="molecule type" value="Genomic_DNA"/>
</dbReference>
<dbReference type="GO" id="GO:0000139">
    <property type="term" value="C:Golgi membrane"/>
    <property type="evidence" value="ECO:0007669"/>
    <property type="project" value="UniProtKB-SubCell"/>
</dbReference>
<name>A0A7J7I005_CAMSI</name>
<dbReference type="InterPro" id="IPR008630">
    <property type="entry name" value="Glyco_trans_34"/>
</dbReference>
<gene>
    <name evidence="13" type="ORF">HYC85_005617</name>
</gene>
<evidence type="ECO:0000256" key="7">
    <source>
        <dbReference type="ARBA" id="ARBA00022989"/>
    </source>
</evidence>
<comment type="caution">
    <text evidence="13">The sequence shown here is derived from an EMBL/GenBank/DDBJ whole genome shotgun (WGS) entry which is preliminary data.</text>
</comment>
<evidence type="ECO:0000256" key="11">
    <source>
        <dbReference type="SAM" id="Coils"/>
    </source>
</evidence>
<evidence type="ECO:0000256" key="1">
    <source>
        <dbReference type="ARBA" id="ARBA00004323"/>
    </source>
</evidence>
<keyword evidence="14" id="KW-1185">Reference proteome</keyword>
<keyword evidence="10" id="KW-0325">Glycoprotein</keyword>
<evidence type="ECO:0000256" key="8">
    <source>
        <dbReference type="ARBA" id="ARBA00023034"/>
    </source>
</evidence>
<evidence type="ECO:0000256" key="4">
    <source>
        <dbReference type="ARBA" id="ARBA00022679"/>
    </source>
</evidence>
<protein>
    <submittedName>
        <fullName evidence="13">Uncharacterized protein</fullName>
    </submittedName>
</protein>
<dbReference type="Pfam" id="PF05637">
    <property type="entry name" value="Glyco_transf_34"/>
    <property type="match status" value="2"/>
</dbReference>
<dbReference type="PANTHER" id="PTHR31311">
    <property type="entry name" value="XYLOGLUCAN 6-XYLOSYLTRANSFERASE 5-RELATED-RELATED"/>
    <property type="match status" value="1"/>
</dbReference>
<accession>A0A7J7I005</accession>
<evidence type="ECO:0000256" key="9">
    <source>
        <dbReference type="ARBA" id="ARBA00023136"/>
    </source>
</evidence>
<evidence type="ECO:0000256" key="10">
    <source>
        <dbReference type="ARBA" id="ARBA00023180"/>
    </source>
</evidence>
<dbReference type="FunFam" id="3.90.550.10:FF:000127">
    <property type="entry name" value="Probable glycosyltransferase 7"/>
    <property type="match status" value="1"/>
</dbReference>